<dbReference type="EMBL" id="JBBPEH010000004">
    <property type="protein sequence ID" value="KAK7540047.1"/>
    <property type="molecule type" value="Genomic_DNA"/>
</dbReference>
<gene>
    <name evidence="2" type="ORF">J3D65DRAFT_657561</name>
</gene>
<protein>
    <submittedName>
        <fullName evidence="2">Uncharacterized protein</fullName>
    </submittedName>
</protein>
<feature type="region of interest" description="Disordered" evidence="1">
    <location>
        <begin position="368"/>
        <end position="422"/>
    </location>
</feature>
<keyword evidence="3" id="KW-1185">Reference proteome</keyword>
<dbReference type="Proteomes" id="UP001360953">
    <property type="component" value="Unassembled WGS sequence"/>
</dbReference>
<feature type="region of interest" description="Disordered" evidence="1">
    <location>
        <begin position="160"/>
        <end position="179"/>
    </location>
</feature>
<organism evidence="2 3">
    <name type="scientific">Phyllosticta citribraziliensis</name>
    <dbReference type="NCBI Taxonomy" id="989973"/>
    <lineage>
        <taxon>Eukaryota</taxon>
        <taxon>Fungi</taxon>
        <taxon>Dikarya</taxon>
        <taxon>Ascomycota</taxon>
        <taxon>Pezizomycotina</taxon>
        <taxon>Dothideomycetes</taxon>
        <taxon>Dothideomycetes incertae sedis</taxon>
        <taxon>Botryosphaeriales</taxon>
        <taxon>Phyllostictaceae</taxon>
        <taxon>Phyllosticta</taxon>
    </lineage>
</organism>
<proteinExistence type="predicted"/>
<evidence type="ECO:0000313" key="2">
    <source>
        <dbReference type="EMBL" id="KAK7540047.1"/>
    </source>
</evidence>
<sequence>MQCMPPPLHAPQRRRSARCTRCWDRGLTCRASPSSHLQYSRRNSPWASKHHYLCRPPTVELRMSGLQYIASPPVIMLQKSEAGGSSGSGRDSIMTDAYTVTDDDTMTDADATGKRAMDDATMADAGEMQQPITTAEDMLRTLNISNCIDWPKLKDLAGERPCATRGRPSHQTTPTAPTDAGTTSRWLCYFGFFSGLGTARLKTPWRHGCLGDRRCRVVDRHIKTTRFPHFLYSFCGIQRAEHSLLIPRAVVIDSGTCRSTKKLLSCTRTLQLLFFCDRSTGFAVRAAAGEPISFMLLMSGQFEAVPVVGKEHYWRKPAGEDFFGPARPVHPPNSLGSPDALPVNTTPGRPPTLPHELVANVVESLSGSSGSSESFSSSPSSQLKRNATPTATMRLSFRPPPRPRQPRPTEHDTADHLLTRQDLSFSVGQNRSLLHAPTDFTLQVTLPRPPQERRLRAP</sequence>
<reference evidence="2 3" key="1">
    <citation type="submission" date="2024-04" db="EMBL/GenBank/DDBJ databases">
        <title>Phyllosticta paracitricarpa is synonymous to the EU quarantine fungus P. citricarpa based on phylogenomic analyses.</title>
        <authorList>
            <consortium name="Lawrence Berkeley National Laboratory"/>
            <person name="Van ingen-buijs V.A."/>
            <person name="Van westerhoven A.C."/>
            <person name="Haridas S."/>
            <person name="Skiadas P."/>
            <person name="Martin F."/>
            <person name="Groenewald J.Z."/>
            <person name="Crous P.W."/>
            <person name="Seidl M.F."/>
        </authorList>
    </citation>
    <scope>NUCLEOTIDE SEQUENCE [LARGE SCALE GENOMIC DNA]</scope>
    <source>
        <strain evidence="2 3">CPC 17464</strain>
    </source>
</reference>
<evidence type="ECO:0000313" key="3">
    <source>
        <dbReference type="Proteomes" id="UP001360953"/>
    </source>
</evidence>
<dbReference type="RefSeq" id="XP_066657318.1">
    <property type="nucleotide sequence ID" value="XM_066802522.1"/>
</dbReference>
<feature type="compositionally biased region" description="Basic and acidic residues" evidence="1">
    <location>
        <begin position="407"/>
        <end position="419"/>
    </location>
</feature>
<name>A0ABR1M1W6_9PEZI</name>
<dbReference type="GeneID" id="92035428"/>
<evidence type="ECO:0000256" key="1">
    <source>
        <dbReference type="SAM" id="MobiDB-lite"/>
    </source>
</evidence>
<comment type="caution">
    <text evidence="2">The sequence shown here is derived from an EMBL/GenBank/DDBJ whole genome shotgun (WGS) entry which is preliminary data.</text>
</comment>
<feature type="compositionally biased region" description="Polar residues" evidence="1">
    <location>
        <begin position="382"/>
        <end position="393"/>
    </location>
</feature>
<accession>A0ABR1M1W6</accession>
<feature type="region of interest" description="Disordered" evidence="1">
    <location>
        <begin position="324"/>
        <end position="354"/>
    </location>
</feature>
<feature type="compositionally biased region" description="Low complexity" evidence="1">
    <location>
        <begin position="368"/>
        <end position="381"/>
    </location>
</feature>